<comment type="caution">
    <text evidence="1">The sequence shown here is derived from an EMBL/GenBank/DDBJ whole genome shotgun (WGS) entry which is preliminary data.</text>
</comment>
<dbReference type="EMBL" id="BAFN01000001">
    <property type="protein sequence ID" value="GAN34208.1"/>
    <property type="molecule type" value="Genomic_DNA"/>
</dbReference>
<dbReference type="Proteomes" id="UP000032309">
    <property type="component" value="Unassembled WGS sequence"/>
</dbReference>
<sequence>MLILVDISLLERKLNFDIHDVMPTEPNNLQHK</sequence>
<keyword evidence="2" id="KW-1185">Reference proteome</keyword>
<accession>A0ABQ0JZI7</accession>
<reference evidence="2" key="1">
    <citation type="journal article" date="2015" name="Genome Announc.">
        <title>Draft Genome Sequence of an Anaerobic Ammonium-Oxidizing Bacterium, "Candidatus Brocadia sinica".</title>
        <authorList>
            <person name="Oshiki M."/>
            <person name="Shinyako-Hata K."/>
            <person name="Satoh H."/>
            <person name="Okabe S."/>
        </authorList>
    </citation>
    <scope>NUCLEOTIDE SEQUENCE [LARGE SCALE GENOMIC DNA]</scope>
    <source>
        <strain evidence="2">JPN1</strain>
    </source>
</reference>
<protein>
    <submittedName>
        <fullName evidence="1">Uncharacterized protein</fullName>
    </submittedName>
</protein>
<name>A0ABQ0JZI7_9BACT</name>
<evidence type="ECO:0000313" key="2">
    <source>
        <dbReference type="Proteomes" id="UP000032309"/>
    </source>
</evidence>
<organism evidence="1 2">
    <name type="scientific">Candidatus Brocadia sinica JPN1</name>
    <dbReference type="NCBI Taxonomy" id="1197129"/>
    <lineage>
        <taxon>Bacteria</taxon>
        <taxon>Pseudomonadati</taxon>
        <taxon>Planctomycetota</taxon>
        <taxon>Candidatus Brocadiia</taxon>
        <taxon>Candidatus Brocadiales</taxon>
        <taxon>Candidatus Brocadiaceae</taxon>
        <taxon>Candidatus Brocadia</taxon>
    </lineage>
</organism>
<proteinExistence type="predicted"/>
<evidence type="ECO:0000313" key="1">
    <source>
        <dbReference type="EMBL" id="GAN34208.1"/>
    </source>
</evidence>
<gene>
    <name evidence="1" type="ORF">BROSI_A2744</name>
</gene>